<feature type="transmembrane region" description="Helical" evidence="5">
    <location>
        <begin position="299"/>
        <end position="321"/>
    </location>
</feature>
<feature type="transmembrane region" description="Helical" evidence="5">
    <location>
        <begin position="404"/>
        <end position="426"/>
    </location>
</feature>
<comment type="subcellular location">
    <subcellularLocation>
        <location evidence="1">Membrane</location>
        <topology evidence="1">Multi-pass membrane protein</topology>
    </subcellularLocation>
</comment>
<dbReference type="PROSITE" id="PS00216">
    <property type="entry name" value="SUGAR_TRANSPORT_1"/>
    <property type="match status" value="1"/>
</dbReference>
<reference evidence="8" key="1">
    <citation type="submission" date="2016-10" db="EMBL/GenBank/DDBJ databases">
        <authorList>
            <person name="Varghese N."/>
            <person name="Submissions S."/>
        </authorList>
    </citation>
    <scope>NUCLEOTIDE SEQUENCE [LARGE SCALE GENOMIC DNA]</scope>
    <source>
        <strain evidence="8">ATCC 23835</strain>
    </source>
</reference>
<keyword evidence="3 5" id="KW-1133">Transmembrane helix</keyword>
<evidence type="ECO:0000259" key="6">
    <source>
        <dbReference type="PROSITE" id="PS50850"/>
    </source>
</evidence>
<dbReference type="InterPro" id="IPR005829">
    <property type="entry name" value="Sugar_transporter_CS"/>
</dbReference>
<feature type="transmembrane region" description="Helical" evidence="5">
    <location>
        <begin position="471"/>
        <end position="490"/>
    </location>
</feature>
<feature type="transmembrane region" description="Helical" evidence="5">
    <location>
        <begin position="164"/>
        <end position="184"/>
    </location>
</feature>
<dbReference type="PANTHER" id="PTHR42718:SF49">
    <property type="entry name" value="EXPORT PROTEIN"/>
    <property type="match status" value="1"/>
</dbReference>
<name>A0A1H1XTJ7_9PSED</name>
<organism evidence="7 8">
    <name type="scientific">Pseudomonas asplenii</name>
    <dbReference type="NCBI Taxonomy" id="53407"/>
    <lineage>
        <taxon>Bacteria</taxon>
        <taxon>Pseudomonadati</taxon>
        <taxon>Pseudomonadota</taxon>
        <taxon>Gammaproteobacteria</taxon>
        <taxon>Pseudomonadales</taxon>
        <taxon>Pseudomonadaceae</taxon>
        <taxon>Pseudomonas</taxon>
    </lineage>
</organism>
<dbReference type="PRINTS" id="PR01036">
    <property type="entry name" value="TCRTETB"/>
</dbReference>
<feature type="domain" description="Major facilitator superfamily (MFS) profile" evidence="6">
    <location>
        <begin position="11"/>
        <end position="494"/>
    </location>
</feature>
<dbReference type="PANTHER" id="PTHR42718">
    <property type="entry name" value="MAJOR FACILITATOR SUPERFAMILY MULTIDRUG TRANSPORTER MFSC"/>
    <property type="match status" value="1"/>
</dbReference>
<dbReference type="Proteomes" id="UP000199524">
    <property type="component" value="Chromosome I"/>
</dbReference>
<dbReference type="InterPro" id="IPR036259">
    <property type="entry name" value="MFS_trans_sf"/>
</dbReference>
<proteinExistence type="predicted"/>
<dbReference type="RefSeq" id="WP_090208042.1">
    <property type="nucleotide sequence ID" value="NZ_LT629777.1"/>
</dbReference>
<keyword evidence="4 5" id="KW-0472">Membrane</keyword>
<dbReference type="GO" id="GO:0022857">
    <property type="term" value="F:transmembrane transporter activity"/>
    <property type="evidence" value="ECO:0007669"/>
    <property type="project" value="InterPro"/>
</dbReference>
<feature type="transmembrane region" description="Helical" evidence="5">
    <location>
        <begin position="196"/>
        <end position="215"/>
    </location>
</feature>
<evidence type="ECO:0000313" key="7">
    <source>
        <dbReference type="EMBL" id="SDT12555.1"/>
    </source>
</evidence>
<accession>A0A1H1XTJ7</accession>
<dbReference type="SUPFAM" id="SSF103473">
    <property type="entry name" value="MFS general substrate transporter"/>
    <property type="match status" value="1"/>
</dbReference>
<sequence>MSTLLLRQRLILLAVCITAITMPFNFTAPAVALPAIGQSFGGSPMELSWVTNAFMLTFGSFLMLAGTLADSYGRKKIFIGGVSAFAILAAILPFAPNLMLFDVLRGAQGVAAALAFSGGMSALAQVFDGAGRIRAFSFVGTSFGIGLAIGPVVAGAIIETFNWQLMFLLITVLAVISLALAGRYMPESRNPEAAGIDWPGALTFTWALGIFTFAILEVPESSWTHPLVLGLFGVALLSFVAFVVIEKRVAQPMLDLSLFRFPRFVGVQLLAAAPAYSFVVLLILLPIRFVGIEGMSAISAGWLLIALSAPLLVLPIVAGYLTRWLSPSTLSGSGLLVCAAGLYWLSLVPVGSSAAELAWPMLVIGAGISLPWGLMDGMAVSVVPKERAGMATGIFSTTRVAGEGVAIAVVTALLSAYTATNLAALADGNLTQVVGAAQHLSTGNLMGAEQLLPAVGRATLAEGYSAAFSRLLWVLTVITVLTAAVVFLFLDRGPIEADNTRETAPDPAA</sequence>
<evidence type="ECO:0000256" key="2">
    <source>
        <dbReference type="ARBA" id="ARBA00022692"/>
    </source>
</evidence>
<gene>
    <name evidence="7" type="ORF">SAMN05216598_4064</name>
</gene>
<feature type="transmembrane region" description="Helical" evidence="5">
    <location>
        <begin position="107"/>
        <end position="124"/>
    </location>
</feature>
<feature type="transmembrane region" description="Helical" evidence="5">
    <location>
        <begin position="227"/>
        <end position="245"/>
    </location>
</feature>
<dbReference type="InterPro" id="IPR011701">
    <property type="entry name" value="MFS"/>
</dbReference>
<evidence type="ECO:0000256" key="5">
    <source>
        <dbReference type="SAM" id="Phobius"/>
    </source>
</evidence>
<dbReference type="EMBL" id="LT629777">
    <property type="protein sequence ID" value="SDT12555.1"/>
    <property type="molecule type" value="Genomic_DNA"/>
</dbReference>
<keyword evidence="2 5" id="KW-0812">Transmembrane</keyword>
<feature type="transmembrane region" description="Helical" evidence="5">
    <location>
        <begin position="136"/>
        <end position="158"/>
    </location>
</feature>
<dbReference type="GeneID" id="300208978"/>
<feature type="transmembrane region" description="Helical" evidence="5">
    <location>
        <begin position="48"/>
        <end position="65"/>
    </location>
</feature>
<dbReference type="PROSITE" id="PS50850">
    <property type="entry name" value="MFS"/>
    <property type="match status" value="1"/>
</dbReference>
<dbReference type="Gene3D" id="1.20.1250.20">
    <property type="entry name" value="MFS general substrate transporter like domains"/>
    <property type="match status" value="1"/>
</dbReference>
<evidence type="ECO:0000256" key="1">
    <source>
        <dbReference type="ARBA" id="ARBA00004141"/>
    </source>
</evidence>
<dbReference type="InterPro" id="IPR020846">
    <property type="entry name" value="MFS_dom"/>
</dbReference>
<evidence type="ECO:0000256" key="4">
    <source>
        <dbReference type="ARBA" id="ARBA00023136"/>
    </source>
</evidence>
<dbReference type="AlphaFoldDB" id="A0A1H1XTJ7"/>
<feature type="transmembrane region" description="Helical" evidence="5">
    <location>
        <begin position="357"/>
        <end position="383"/>
    </location>
</feature>
<dbReference type="GO" id="GO:0016020">
    <property type="term" value="C:membrane"/>
    <property type="evidence" value="ECO:0007669"/>
    <property type="project" value="UniProtKB-SubCell"/>
</dbReference>
<feature type="transmembrane region" description="Helical" evidence="5">
    <location>
        <begin position="333"/>
        <end position="351"/>
    </location>
</feature>
<dbReference type="CDD" id="cd17321">
    <property type="entry name" value="MFS_MMR_MDR_like"/>
    <property type="match status" value="1"/>
</dbReference>
<dbReference type="Gene3D" id="1.20.1720.10">
    <property type="entry name" value="Multidrug resistance protein D"/>
    <property type="match status" value="1"/>
</dbReference>
<evidence type="ECO:0000256" key="3">
    <source>
        <dbReference type="ARBA" id="ARBA00022989"/>
    </source>
</evidence>
<feature type="transmembrane region" description="Helical" evidence="5">
    <location>
        <begin position="265"/>
        <end position="287"/>
    </location>
</feature>
<evidence type="ECO:0000313" key="8">
    <source>
        <dbReference type="Proteomes" id="UP000199524"/>
    </source>
</evidence>
<protein>
    <submittedName>
        <fullName evidence="7">Major Facilitator Superfamily protein</fullName>
    </submittedName>
</protein>
<feature type="transmembrane region" description="Helical" evidence="5">
    <location>
        <begin position="77"/>
        <end position="95"/>
    </location>
</feature>
<dbReference type="Pfam" id="PF07690">
    <property type="entry name" value="MFS_1"/>
    <property type="match status" value="1"/>
</dbReference>
<keyword evidence="8" id="KW-1185">Reference proteome</keyword>